<dbReference type="Proteomes" id="UP000466681">
    <property type="component" value="Chromosome"/>
</dbReference>
<reference evidence="2 3" key="1">
    <citation type="journal article" date="2019" name="Emerg. Microbes Infect.">
        <title>Comprehensive subspecies identification of 175 nontuberculous mycobacteria species based on 7547 genomic profiles.</title>
        <authorList>
            <person name="Matsumoto Y."/>
            <person name="Kinjo T."/>
            <person name="Motooka D."/>
            <person name="Nabeya D."/>
            <person name="Jung N."/>
            <person name="Uechi K."/>
            <person name="Horii T."/>
            <person name="Iida T."/>
            <person name="Fujita J."/>
            <person name="Nakamura S."/>
        </authorList>
    </citation>
    <scope>NUCLEOTIDE SEQUENCE [LARGE SCALE GENOMIC DNA]</scope>
    <source>
        <strain evidence="2 3">JCM 6375</strain>
    </source>
</reference>
<sequence length="83" mass="9118">MKAASLASRALYSGDAAGSARRERRETVPTPWRSSATVTPPQEWNYRYSTDTNGFLFARATPGANGGYLGNPAPNHRINLQHR</sequence>
<dbReference type="EMBL" id="AP022560">
    <property type="protein sequence ID" value="BBX03666.1"/>
    <property type="molecule type" value="Genomic_DNA"/>
</dbReference>
<keyword evidence="3" id="KW-1185">Reference proteome</keyword>
<gene>
    <name evidence="2" type="ORF">MMOR_46020</name>
</gene>
<dbReference type="KEGG" id="mmor:MMOR_46020"/>
<evidence type="ECO:0000256" key="1">
    <source>
        <dbReference type="SAM" id="MobiDB-lite"/>
    </source>
</evidence>
<proteinExistence type="predicted"/>
<name>A0AAD1HG70_9MYCO</name>
<organism evidence="2 3">
    <name type="scientific">Mycolicibacterium moriokaense</name>
    <dbReference type="NCBI Taxonomy" id="39691"/>
    <lineage>
        <taxon>Bacteria</taxon>
        <taxon>Bacillati</taxon>
        <taxon>Actinomycetota</taxon>
        <taxon>Actinomycetes</taxon>
        <taxon>Mycobacteriales</taxon>
        <taxon>Mycobacteriaceae</taxon>
        <taxon>Mycolicibacterium</taxon>
    </lineage>
</organism>
<feature type="compositionally biased region" description="Polar residues" evidence="1">
    <location>
        <begin position="32"/>
        <end position="45"/>
    </location>
</feature>
<evidence type="ECO:0000313" key="2">
    <source>
        <dbReference type="EMBL" id="BBX03666.1"/>
    </source>
</evidence>
<dbReference type="AlphaFoldDB" id="A0AAD1HG70"/>
<evidence type="ECO:0000313" key="3">
    <source>
        <dbReference type="Proteomes" id="UP000466681"/>
    </source>
</evidence>
<feature type="region of interest" description="Disordered" evidence="1">
    <location>
        <begin position="1"/>
        <end position="45"/>
    </location>
</feature>
<accession>A0AAD1HG70</accession>
<protein>
    <submittedName>
        <fullName evidence="2">Uncharacterized protein</fullName>
    </submittedName>
</protein>